<comment type="caution">
    <text evidence="2">The sequence shown here is derived from an EMBL/GenBank/DDBJ whole genome shotgun (WGS) entry which is preliminary data.</text>
</comment>
<feature type="region of interest" description="Disordered" evidence="1">
    <location>
        <begin position="1"/>
        <end position="40"/>
    </location>
</feature>
<organism evidence="2 3">
    <name type="scientific">Prunus yedoensis var. nudiflora</name>
    <dbReference type="NCBI Taxonomy" id="2094558"/>
    <lineage>
        <taxon>Eukaryota</taxon>
        <taxon>Viridiplantae</taxon>
        <taxon>Streptophyta</taxon>
        <taxon>Embryophyta</taxon>
        <taxon>Tracheophyta</taxon>
        <taxon>Spermatophyta</taxon>
        <taxon>Magnoliopsida</taxon>
        <taxon>eudicotyledons</taxon>
        <taxon>Gunneridae</taxon>
        <taxon>Pentapetalae</taxon>
        <taxon>rosids</taxon>
        <taxon>fabids</taxon>
        <taxon>Rosales</taxon>
        <taxon>Rosaceae</taxon>
        <taxon>Amygdaloideae</taxon>
        <taxon>Amygdaleae</taxon>
        <taxon>Prunus</taxon>
    </lineage>
</organism>
<reference evidence="2 3" key="1">
    <citation type="submission" date="2018-02" db="EMBL/GenBank/DDBJ databases">
        <title>Draft genome of wild Prunus yedoensis var. nudiflora.</title>
        <authorList>
            <person name="Baek S."/>
            <person name="Kim J.-H."/>
            <person name="Choi K."/>
            <person name="Kim G.-B."/>
            <person name="Cho A."/>
            <person name="Jang H."/>
            <person name="Shin C.-H."/>
            <person name="Yu H.-J."/>
            <person name="Mun J.-H."/>
        </authorList>
    </citation>
    <scope>NUCLEOTIDE SEQUENCE [LARGE SCALE GENOMIC DNA]</scope>
    <source>
        <strain evidence="3">cv. Jeju island</strain>
        <tissue evidence="2">Leaf</tissue>
    </source>
</reference>
<keyword evidence="3" id="KW-1185">Reference proteome</keyword>
<dbReference type="EMBL" id="PJQY01000486">
    <property type="protein sequence ID" value="PQQ10633.1"/>
    <property type="molecule type" value="Genomic_DNA"/>
</dbReference>
<proteinExistence type="predicted"/>
<protein>
    <submittedName>
        <fullName evidence="2">Uncharacterized protein</fullName>
    </submittedName>
</protein>
<dbReference type="Proteomes" id="UP000250321">
    <property type="component" value="Unassembled WGS sequence"/>
</dbReference>
<evidence type="ECO:0000256" key="1">
    <source>
        <dbReference type="SAM" id="MobiDB-lite"/>
    </source>
</evidence>
<evidence type="ECO:0000313" key="3">
    <source>
        <dbReference type="Proteomes" id="UP000250321"/>
    </source>
</evidence>
<gene>
    <name evidence="2" type="ORF">Pyn_18919</name>
</gene>
<name>A0A314YVD4_PRUYE</name>
<dbReference type="AlphaFoldDB" id="A0A314YVD4"/>
<sequence>MANAADHISSSPVNHFHSSSSSGMVEPQTAMADDACIQLQSQPQLQQPHIALPPQTTTSGGGWVCWVRRRLSNSSMKSPRQK</sequence>
<evidence type="ECO:0000313" key="2">
    <source>
        <dbReference type="EMBL" id="PQQ10633.1"/>
    </source>
</evidence>
<feature type="compositionally biased region" description="Low complexity" evidence="1">
    <location>
        <begin position="9"/>
        <end position="22"/>
    </location>
</feature>
<accession>A0A314YVD4</accession>